<reference evidence="3" key="1">
    <citation type="submission" date="2023-06" db="EMBL/GenBank/DDBJ databases">
        <title>Genome-scale phylogeny and comparative genomics of the fungal order Sordariales.</title>
        <authorList>
            <consortium name="Lawrence Berkeley National Laboratory"/>
            <person name="Hensen N."/>
            <person name="Bonometti L."/>
            <person name="Westerberg I."/>
            <person name="Brannstrom I.O."/>
            <person name="Guillou S."/>
            <person name="Cros-Aarteil S."/>
            <person name="Calhoun S."/>
            <person name="Haridas S."/>
            <person name="Kuo A."/>
            <person name="Mondo S."/>
            <person name="Pangilinan J."/>
            <person name="Riley R."/>
            <person name="LaButti K."/>
            <person name="Andreopoulos B."/>
            <person name="Lipzen A."/>
            <person name="Chen C."/>
            <person name="Yanf M."/>
            <person name="Daum C."/>
            <person name="Ng V."/>
            <person name="Clum A."/>
            <person name="Steindorff A."/>
            <person name="Ohm R."/>
            <person name="Martin F."/>
            <person name="Silar P."/>
            <person name="Natvig D."/>
            <person name="Lalanne C."/>
            <person name="Gautier V."/>
            <person name="Ament-velasquez S.L."/>
            <person name="Kruys A."/>
            <person name="Hutchinson M.I."/>
            <person name="Powell A.J."/>
            <person name="Barry K."/>
            <person name="Miller A.N."/>
            <person name="Grigoriev I.V."/>
            <person name="Debuchy R."/>
            <person name="Gladieux P."/>
            <person name="Thoren M.H."/>
            <person name="Johannesson H."/>
        </authorList>
    </citation>
    <scope>NUCLEOTIDE SEQUENCE</scope>
    <source>
        <strain evidence="3">SMH3187-1</strain>
    </source>
</reference>
<dbReference type="Pfam" id="PF12222">
    <property type="entry name" value="PNGaseA"/>
    <property type="match status" value="1"/>
</dbReference>
<dbReference type="PANTHER" id="PTHR31104">
    <property type="entry name" value="PEPTIDE-N4-(N-ACETYL-BETA-GLUCOSAMINYL)ASPARAGINE AMIDASE A PROTEIN"/>
    <property type="match status" value="1"/>
</dbReference>
<dbReference type="EMBL" id="JAUKUD010000006">
    <property type="protein sequence ID" value="KAK0741224.1"/>
    <property type="molecule type" value="Genomic_DNA"/>
</dbReference>
<keyword evidence="1" id="KW-1133">Transmembrane helix</keyword>
<dbReference type="Proteomes" id="UP001172155">
    <property type="component" value="Unassembled WGS sequence"/>
</dbReference>
<dbReference type="InterPro" id="IPR021102">
    <property type="entry name" value="PNGase_A"/>
</dbReference>
<sequence length="630" mass="67921">MSPTAINNMVGDAEKDPMLAELGATKRADTSEKKRRNPFILPLLLLLLGPLFLLTTLRSTCWWSPDITTILTSPIDAPDPGLGPGPVFIPNGIRPAVISRSPQTDAVPAPTSSAPTPQRTVLQCFEVDQPVLLPDGPAESDGSSHEGKTWDDENACTVLLMRRDFAWSYEDPFIGDYTPPPCAFNRVVLNFTSVSHGRQYDRLAVMYLSNTEIWRTSTAQPTTPPGIRWTYLKDATAYLSLFRTPQRLTFDLGNLVNDQFTGIFNTTLTATFFLSPSPAPKPADLIIPLTPNVTPPRPFHLPRDGRALVSIPPSVFPRHATRAVISLSATGQASEEFWWSNVPSSAAATFNSTAGMLPGQSPFREVQVLVDGILAGVAWPFPVIFTGGVSPGLHRPVVSVEAFEMREREVDVTAFLPMLCDGAGGHKVEMNDIMTVGRDVVQGGREGVVAYKYPLFANSTYEVGPLGNLSIWAHVLQGKEYEVSGAGSVFPDGLEAFGGGEKYTGSVLKTVKEGEAGFYQSGDGKNASGWGTARQIFRFGGLSREGMMGDDEVLLLYEREVEAANGSVLHDSRKTVGAADREMSGPAPGGKADLAVNQFAVVQGHEEGGRAGPRVFMGRNQGLEAQGLRA</sequence>
<gene>
    <name evidence="3" type="ORF">B0T18DRAFT_432377</name>
</gene>
<feature type="domain" description="Peptide N-acetyl-beta-D-glucosaminyl asparaginase amidase A N-terminal" evidence="2">
    <location>
        <begin position="150"/>
        <end position="429"/>
    </location>
</feature>
<keyword evidence="1" id="KW-0812">Transmembrane</keyword>
<dbReference type="AlphaFoldDB" id="A0AA40K086"/>
<proteinExistence type="predicted"/>
<keyword evidence="1" id="KW-0472">Membrane</keyword>
<name>A0AA40K086_9PEZI</name>
<evidence type="ECO:0000256" key="1">
    <source>
        <dbReference type="SAM" id="Phobius"/>
    </source>
</evidence>
<protein>
    <submittedName>
        <fullName evidence="3">Peptide N-acetyl-beta-D-glucosaminyl asparaginase amidase A-domain-containing protein</fullName>
    </submittedName>
</protein>
<evidence type="ECO:0000259" key="2">
    <source>
        <dbReference type="Pfam" id="PF12222"/>
    </source>
</evidence>
<feature type="transmembrane region" description="Helical" evidence="1">
    <location>
        <begin position="39"/>
        <end position="57"/>
    </location>
</feature>
<evidence type="ECO:0000313" key="4">
    <source>
        <dbReference type="Proteomes" id="UP001172155"/>
    </source>
</evidence>
<accession>A0AA40K086</accession>
<evidence type="ECO:0000313" key="3">
    <source>
        <dbReference type="EMBL" id="KAK0741224.1"/>
    </source>
</evidence>
<dbReference type="InterPro" id="IPR056948">
    <property type="entry name" value="PNGaseA_N"/>
</dbReference>
<organism evidence="3 4">
    <name type="scientific">Schizothecium vesticola</name>
    <dbReference type="NCBI Taxonomy" id="314040"/>
    <lineage>
        <taxon>Eukaryota</taxon>
        <taxon>Fungi</taxon>
        <taxon>Dikarya</taxon>
        <taxon>Ascomycota</taxon>
        <taxon>Pezizomycotina</taxon>
        <taxon>Sordariomycetes</taxon>
        <taxon>Sordariomycetidae</taxon>
        <taxon>Sordariales</taxon>
        <taxon>Schizotheciaceae</taxon>
        <taxon>Schizothecium</taxon>
    </lineage>
</organism>
<keyword evidence="4" id="KW-1185">Reference proteome</keyword>
<comment type="caution">
    <text evidence="3">The sequence shown here is derived from an EMBL/GenBank/DDBJ whole genome shotgun (WGS) entry which is preliminary data.</text>
</comment>